<accession>A0A426RU78</accession>
<dbReference type="RefSeq" id="WP_125230473.1">
    <property type="nucleotide sequence ID" value="NZ_RWJI01000001.1"/>
</dbReference>
<comment type="caution">
    <text evidence="2">The sequence shown here is derived from an EMBL/GenBank/DDBJ whole genome shotgun (WGS) entry which is preliminary data.</text>
</comment>
<sequence>MRVDNAIFPSMEQATSFFGGPKNGPFVMVNLLKFKDKAEYADGSDSDLSGTAAYARYGKAIQACLAAVGGRQIYAGNVTGMMIGEVEDQWDMIALVEYPSLAAMQKMVSSPEYQAIEIHRKAGLAGQLNIRTSKIGR</sequence>
<protein>
    <submittedName>
        <fullName evidence="2">DUF1330 domain-containing protein</fullName>
    </submittedName>
</protein>
<dbReference type="InterPro" id="IPR010753">
    <property type="entry name" value="DUF1330"/>
</dbReference>
<keyword evidence="3" id="KW-1185">Reference proteome</keyword>
<evidence type="ECO:0000313" key="2">
    <source>
        <dbReference type="EMBL" id="RRQ52456.1"/>
    </source>
</evidence>
<dbReference type="AlphaFoldDB" id="A0A426RU78"/>
<evidence type="ECO:0000259" key="1">
    <source>
        <dbReference type="Pfam" id="PF07045"/>
    </source>
</evidence>
<proteinExistence type="predicted"/>
<feature type="domain" description="DUF1330" evidence="1">
    <location>
        <begin position="50"/>
        <end position="127"/>
    </location>
</feature>
<dbReference type="InterPro" id="IPR011008">
    <property type="entry name" value="Dimeric_a/b-barrel"/>
</dbReference>
<dbReference type="PANTHER" id="PTHR40257">
    <property type="match status" value="1"/>
</dbReference>
<dbReference type="Proteomes" id="UP000268553">
    <property type="component" value="Unassembled WGS sequence"/>
</dbReference>
<organism evidence="2 3">
    <name type="scientific">Sphingorhabdus wooponensis</name>
    <dbReference type="NCBI Taxonomy" id="940136"/>
    <lineage>
        <taxon>Bacteria</taxon>
        <taxon>Pseudomonadati</taxon>
        <taxon>Pseudomonadota</taxon>
        <taxon>Alphaproteobacteria</taxon>
        <taxon>Sphingomonadales</taxon>
        <taxon>Sphingomonadaceae</taxon>
        <taxon>Sphingorhabdus</taxon>
    </lineage>
</organism>
<dbReference type="PANTHER" id="PTHR40257:SF1">
    <property type="entry name" value="DUF1330 DOMAIN-CONTAINING PROTEIN"/>
    <property type="match status" value="1"/>
</dbReference>
<dbReference type="Gene3D" id="3.30.70.100">
    <property type="match status" value="1"/>
</dbReference>
<dbReference type="Pfam" id="PF07045">
    <property type="entry name" value="DUF1330"/>
    <property type="match status" value="1"/>
</dbReference>
<reference evidence="2 3" key="1">
    <citation type="submission" date="2018-12" db="EMBL/GenBank/DDBJ databases">
        <authorList>
            <person name="Kim S.-J."/>
            <person name="Jung G.-Y."/>
        </authorList>
    </citation>
    <scope>NUCLEOTIDE SEQUENCE [LARGE SCALE GENOMIC DNA]</scope>
    <source>
        <strain evidence="2 3">03SU3-P</strain>
    </source>
</reference>
<dbReference type="SUPFAM" id="SSF54909">
    <property type="entry name" value="Dimeric alpha+beta barrel"/>
    <property type="match status" value="1"/>
</dbReference>
<dbReference type="OrthoDB" id="8909581at2"/>
<name>A0A426RU78_9SPHN</name>
<gene>
    <name evidence="2" type="ORF">D7D48_06330</name>
</gene>
<dbReference type="EMBL" id="RWJI01000001">
    <property type="protein sequence ID" value="RRQ52456.1"/>
    <property type="molecule type" value="Genomic_DNA"/>
</dbReference>
<evidence type="ECO:0000313" key="3">
    <source>
        <dbReference type="Proteomes" id="UP000268553"/>
    </source>
</evidence>